<dbReference type="InterPro" id="IPR011990">
    <property type="entry name" value="TPR-like_helical_dom_sf"/>
</dbReference>
<gene>
    <name evidence="1" type="ORF">SAMN05660328_102252</name>
</gene>
<dbReference type="SUPFAM" id="SSF81901">
    <property type="entry name" value="HCP-like"/>
    <property type="match status" value="1"/>
</dbReference>
<dbReference type="PANTHER" id="PTHR11102:SF147">
    <property type="entry name" value="SEL1L ADAPTOR SUBUNIT OF ERAD E3 UBIQUITIN LIGASE"/>
    <property type="match status" value="1"/>
</dbReference>
<dbReference type="GO" id="GO:0036503">
    <property type="term" value="P:ERAD pathway"/>
    <property type="evidence" value="ECO:0007669"/>
    <property type="project" value="TreeGrafter"/>
</dbReference>
<dbReference type="PANTHER" id="PTHR11102">
    <property type="entry name" value="SEL-1-LIKE PROTEIN"/>
    <property type="match status" value="1"/>
</dbReference>
<dbReference type="InterPro" id="IPR050767">
    <property type="entry name" value="Sel1_AlgK"/>
</dbReference>
<dbReference type="Pfam" id="PF08238">
    <property type="entry name" value="Sel1"/>
    <property type="match status" value="5"/>
</dbReference>
<dbReference type="InterPro" id="IPR006597">
    <property type="entry name" value="Sel1-like"/>
</dbReference>
<proteinExistence type="predicted"/>
<name>A0A1I7GP80_9STRE</name>
<evidence type="ECO:0000313" key="1">
    <source>
        <dbReference type="EMBL" id="SFU50255.1"/>
    </source>
</evidence>
<dbReference type="Proteomes" id="UP000183629">
    <property type="component" value="Unassembled WGS sequence"/>
</dbReference>
<dbReference type="AlphaFoldDB" id="A0A1I7GP80"/>
<dbReference type="SMART" id="SM00671">
    <property type="entry name" value="SEL1"/>
    <property type="match status" value="5"/>
</dbReference>
<evidence type="ECO:0000313" key="2">
    <source>
        <dbReference type="Proteomes" id="UP000183629"/>
    </source>
</evidence>
<reference evidence="2" key="1">
    <citation type="submission" date="2016-10" db="EMBL/GenBank/DDBJ databases">
        <authorList>
            <person name="Varghese N."/>
            <person name="Submissions S."/>
        </authorList>
    </citation>
    <scope>NUCLEOTIDE SEQUENCE [LARGE SCALE GENOMIC DNA]</scope>
    <source>
        <strain evidence="2">LMG 15572</strain>
    </source>
</reference>
<protein>
    <recommendedName>
        <fullName evidence="3">Sel1 repeat family protein</fullName>
    </recommendedName>
</protein>
<dbReference type="EMBL" id="FPBN01000002">
    <property type="protein sequence ID" value="SFU50255.1"/>
    <property type="molecule type" value="Genomic_DNA"/>
</dbReference>
<dbReference type="RefSeq" id="WP_074657960.1">
    <property type="nucleotide sequence ID" value="NZ_FOLZ01000002.1"/>
</dbReference>
<dbReference type="Gene3D" id="1.25.40.10">
    <property type="entry name" value="Tetratricopeptide repeat domain"/>
    <property type="match status" value="1"/>
</dbReference>
<accession>A0A1I7GP80</accession>
<evidence type="ECO:0008006" key="3">
    <source>
        <dbReference type="Google" id="ProtNLM"/>
    </source>
</evidence>
<keyword evidence="2" id="KW-1185">Reference proteome</keyword>
<organism evidence="1 2">
    <name type="scientific">Streptococcus gallolyticus</name>
    <dbReference type="NCBI Taxonomy" id="315405"/>
    <lineage>
        <taxon>Bacteria</taxon>
        <taxon>Bacillati</taxon>
        <taxon>Bacillota</taxon>
        <taxon>Bacilli</taxon>
        <taxon>Lactobacillales</taxon>
        <taxon>Streptococcaceae</taxon>
        <taxon>Streptococcus</taxon>
    </lineage>
</organism>
<sequence>MKKKYYLLLGTIIFIILVVIGYKAVSISDDSVGKAVTESNITAEDLTKAALYFKNTSEQTDTNEYDLEYKFAKAAAELGNADAMLYMGEMYQGNKISQAAKGDNVQSAIEWWEKAAENGQPRGYTNIGLLYMHESIPGGGGEDFGDIEYNAKTAIKYYRKAAKMDDFKAYRYLGLAYQAGVGVTQNDEKAYENFKKAADLGDSTGQLYQADYLLEGKGTTQDVTTAISLYQDLIDNEAHDKATAAYQLDAIYQEGIYTAADIEKAKSYYQLALDTATEENNTELATKASQALEALG</sequence>